<protein>
    <submittedName>
        <fullName evidence="2">Uncharacterized protein</fullName>
    </submittedName>
</protein>
<organism evidence="2 3">
    <name type="scientific">Nibrella saemangeumensis</name>
    <dbReference type="NCBI Taxonomy" id="1084526"/>
    <lineage>
        <taxon>Bacteria</taxon>
        <taxon>Pseudomonadati</taxon>
        <taxon>Bacteroidota</taxon>
        <taxon>Cytophagia</taxon>
        <taxon>Cytophagales</taxon>
        <taxon>Spirosomataceae</taxon>
        <taxon>Nibrella</taxon>
    </lineage>
</organism>
<name>A0ABP8NB92_9BACT</name>
<comment type="caution">
    <text evidence="2">The sequence shown here is derived from an EMBL/GenBank/DDBJ whole genome shotgun (WGS) entry which is preliminary data.</text>
</comment>
<dbReference type="EMBL" id="BAABHD010000076">
    <property type="protein sequence ID" value="GAA4464282.1"/>
    <property type="molecule type" value="Genomic_DNA"/>
</dbReference>
<gene>
    <name evidence="2" type="ORF">GCM10023189_43350</name>
</gene>
<reference evidence="3" key="1">
    <citation type="journal article" date="2019" name="Int. J. Syst. Evol. Microbiol.">
        <title>The Global Catalogue of Microorganisms (GCM) 10K type strain sequencing project: providing services to taxonomists for standard genome sequencing and annotation.</title>
        <authorList>
            <consortium name="The Broad Institute Genomics Platform"/>
            <consortium name="The Broad Institute Genome Sequencing Center for Infectious Disease"/>
            <person name="Wu L."/>
            <person name="Ma J."/>
        </authorList>
    </citation>
    <scope>NUCLEOTIDE SEQUENCE [LARGE SCALE GENOMIC DNA]</scope>
    <source>
        <strain evidence="3">JCM 17927</strain>
    </source>
</reference>
<evidence type="ECO:0000313" key="3">
    <source>
        <dbReference type="Proteomes" id="UP001501175"/>
    </source>
</evidence>
<evidence type="ECO:0000313" key="2">
    <source>
        <dbReference type="EMBL" id="GAA4464282.1"/>
    </source>
</evidence>
<accession>A0ABP8NB92</accession>
<proteinExistence type="predicted"/>
<feature type="region of interest" description="Disordered" evidence="1">
    <location>
        <begin position="62"/>
        <end position="94"/>
    </location>
</feature>
<evidence type="ECO:0000256" key="1">
    <source>
        <dbReference type="SAM" id="MobiDB-lite"/>
    </source>
</evidence>
<feature type="compositionally biased region" description="Acidic residues" evidence="1">
    <location>
        <begin position="78"/>
        <end position="94"/>
    </location>
</feature>
<dbReference type="Proteomes" id="UP001501175">
    <property type="component" value="Unassembled WGS sequence"/>
</dbReference>
<keyword evidence="3" id="KW-1185">Reference proteome</keyword>
<dbReference type="RefSeq" id="WP_345247009.1">
    <property type="nucleotide sequence ID" value="NZ_BAABHD010000076.1"/>
</dbReference>
<sequence length="249" mass="27859">METLIQIPNPVQYDTAPSFAKAIGMPNAAFETWQGIADFLGLPTPRPKGSFAAVKQLYADQQEQAQADEGPEAKAQDELPEDCELTPDDLEPTYPEDDTDLMPAHAGLGAPLLDVYDEEYHAEINLPTGEVVCHDSQGIFYRGPVVVWPDGVIQEIRPLDKEGFAPDELEHFLSSDWNILDSRHQDRVDYGTNRVVVVFQRAVIATTEGKAFNRPATYIARELKLLRGNDDRYAVYGPMLICPRRMINK</sequence>